<gene>
    <name evidence="2" type="ORF">L798_09371</name>
</gene>
<feature type="compositionally biased region" description="Basic and acidic residues" evidence="1">
    <location>
        <begin position="127"/>
        <end position="139"/>
    </location>
</feature>
<dbReference type="Proteomes" id="UP000027135">
    <property type="component" value="Unassembled WGS sequence"/>
</dbReference>
<evidence type="ECO:0000313" key="3">
    <source>
        <dbReference type="Proteomes" id="UP000027135"/>
    </source>
</evidence>
<evidence type="ECO:0000313" key="2">
    <source>
        <dbReference type="EMBL" id="KDR24036.1"/>
    </source>
</evidence>
<proteinExistence type="predicted"/>
<dbReference type="STRING" id="136037.A0A067RJK0"/>
<feature type="compositionally biased region" description="Basic and acidic residues" evidence="1">
    <location>
        <begin position="1"/>
        <end position="10"/>
    </location>
</feature>
<sequence length="139" mass="15966">MGDGKMRSDGGGRMMHHGGPTNRHDDVPSTFHQEAPEFSNQRSDRFHYKSWDLNPEHVPKGRAYFEHDNRDDEFMRGRSRGMGQRGSGTHGRGTMRGRPFRGGAPTRNFMGRGRRGYAPRKSSPDFNLDHGPRERHYRA</sequence>
<dbReference type="AlphaFoldDB" id="A0A067RJK0"/>
<reference evidence="2 3" key="1">
    <citation type="journal article" date="2014" name="Nat. Commun.">
        <title>Molecular traces of alternative social organization in a termite genome.</title>
        <authorList>
            <person name="Terrapon N."/>
            <person name="Li C."/>
            <person name="Robertson H.M."/>
            <person name="Ji L."/>
            <person name="Meng X."/>
            <person name="Booth W."/>
            <person name="Chen Z."/>
            <person name="Childers C.P."/>
            <person name="Glastad K.M."/>
            <person name="Gokhale K."/>
            <person name="Gowin J."/>
            <person name="Gronenberg W."/>
            <person name="Hermansen R.A."/>
            <person name="Hu H."/>
            <person name="Hunt B.G."/>
            <person name="Huylmans A.K."/>
            <person name="Khalil S.M."/>
            <person name="Mitchell R.D."/>
            <person name="Munoz-Torres M.C."/>
            <person name="Mustard J.A."/>
            <person name="Pan H."/>
            <person name="Reese J.T."/>
            <person name="Scharf M.E."/>
            <person name="Sun F."/>
            <person name="Vogel H."/>
            <person name="Xiao J."/>
            <person name="Yang W."/>
            <person name="Yang Z."/>
            <person name="Yang Z."/>
            <person name="Zhou J."/>
            <person name="Zhu J."/>
            <person name="Brent C.S."/>
            <person name="Elsik C.G."/>
            <person name="Goodisman M.A."/>
            <person name="Liberles D.A."/>
            <person name="Roe R.M."/>
            <person name="Vargo E.L."/>
            <person name="Vilcinskas A."/>
            <person name="Wang J."/>
            <person name="Bornberg-Bauer E."/>
            <person name="Korb J."/>
            <person name="Zhang G."/>
            <person name="Liebig J."/>
        </authorList>
    </citation>
    <scope>NUCLEOTIDE SEQUENCE [LARGE SCALE GENOMIC DNA]</scope>
    <source>
        <tissue evidence="2">Whole organism</tissue>
    </source>
</reference>
<name>A0A067RJK0_ZOONE</name>
<dbReference type="EMBL" id="KK852428">
    <property type="protein sequence ID" value="KDR24036.1"/>
    <property type="molecule type" value="Genomic_DNA"/>
</dbReference>
<keyword evidence="3" id="KW-1185">Reference proteome</keyword>
<organism evidence="2 3">
    <name type="scientific">Zootermopsis nevadensis</name>
    <name type="common">Dampwood termite</name>
    <dbReference type="NCBI Taxonomy" id="136037"/>
    <lineage>
        <taxon>Eukaryota</taxon>
        <taxon>Metazoa</taxon>
        <taxon>Ecdysozoa</taxon>
        <taxon>Arthropoda</taxon>
        <taxon>Hexapoda</taxon>
        <taxon>Insecta</taxon>
        <taxon>Pterygota</taxon>
        <taxon>Neoptera</taxon>
        <taxon>Polyneoptera</taxon>
        <taxon>Dictyoptera</taxon>
        <taxon>Blattodea</taxon>
        <taxon>Blattoidea</taxon>
        <taxon>Termitoidae</taxon>
        <taxon>Termopsidae</taxon>
        <taxon>Zootermopsis</taxon>
    </lineage>
</organism>
<feature type="region of interest" description="Disordered" evidence="1">
    <location>
        <begin position="68"/>
        <end position="139"/>
    </location>
</feature>
<evidence type="ECO:0008006" key="4">
    <source>
        <dbReference type="Google" id="ProtNLM"/>
    </source>
</evidence>
<feature type="region of interest" description="Disordered" evidence="1">
    <location>
        <begin position="1"/>
        <end position="44"/>
    </location>
</feature>
<evidence type="ECO:0000256" key="1">
    <source>
        <dbReference type="SAM" id="MobiDB-lite"/>
    </source>
</evidence>
<protein>
    <recommendedName>
        <fullName evidence="4">Btz domain-containing protein</fullName>
    </recommendedName>
</protein>
<dbReference type="InParanoid" id="A0A067RJK0"/>
<accession>A0A067RJK0</accession>